<keyword evidence="1" id="KW-0175">Coiled coil</keyword>
<name>A0A085MKG7_9BILA</name>
<feature type="coiled-coil region" evidence="1">
    <location>
        <begin position="237"/>
        <end position="264"/>
    </location>
</feature>
<feature type="compositionally biased region" description="Basic residues" evidence="2">
    <location>
        <begin position="168"/>
        <end position="180"/>
    </location>
</feature>
<keyword evidence="4" id="KW-1185">Reference proteome</keyword>
<evidence type="ECO:0000313" key="3">
    <source>
        <dbReference type="EMBL" id="KFD57713.1"/>
    </source>
</evidence>
<evidence type="ECO:0000256" key="2">
    <source>
        <dbReference type="SAM" id="MobiDB-lite"/>
    </source>
</evidence>
<dbReference type="AlphaFoldDB" id="A0A085MKG7"/>
<accession>A0A085MKG7</accession>
<evidence type="ECO:0000256" key="1">
    <source>
        <dbReference type="SAM" id="Coils"/>
    </source>
</evidence>
<feature type="coiled-coil region" evidence="1">
    <location>
        <begin position="370"/>
        <end position="429"/>
    </location>
</feature>
<feature type="region of interest" description="Disordered" evidence="2">
    <location>
        <begin position="114"/>
        <end position="151"/>
    </location>
</feature>
<protein>
    <submittedName>
        <fullName evidence="3">Uncharacterized protein</fullName>
    </submittedName>
</protein>
<feature type="compositionally biased region" description="Polar residues" evidence="2">
    <location>
        <begin position="134"/>
        <end position="146"/>
    </location>
</feature>
<organism evidence="3 4">
    <name type="scientific">Trichuris suis</name>
    <name type="common">pig whipworm</name>
    <dbReference type="NCBI Taxonomy" id="68888"/>
    <lineage>
        <taxon>Eukaryota</taxon>
        <taxon>Metazoa</taxon>
        <taxon>Ecdysozoa</taxon>
        <taxon>Nematoda</taxon>
        <taxon>Enoplea</taxon>
        <taxon>Dorylaimia</taxon>
        <taxon>Trichinellida</taxon>
        <taxon>Trichuridae</taxon>
        <taxon>Trichuris</taxon>
    </lineage>
</organism>
<dbReference type="OrthoDB" id="5917798at2759"/>
<feature type="region of interest" description="Disordered" evidence="2">
    <location>
        <begin position="168"/>
        <end position="188"/>
    </location>
</feature>
<proteinExistence type="predicted"/>
<sequence length="709" mass="79789">MEEALLALANKLVRNAKLEEAKKTSIIELDARFVHQLYKAICVPVMDFDPVLAQFSAPVILLGAIVDSISKNFIQFDLSKMAPPEDLLAHKPQAWYSLLKVFQCLIDCFATSPRSVTESSPVPERASPLRTEAQKVTPSGRPTQPASALPKQRRAVLYSPITAHSRQKRLGVARRRKKSKDHGMHVPTSISNIPAEIAVSLGDDFALKRRCAHMAAKKATVRYHNTVWRHRYLACVKAKRLSQLETLKSKKELLKEEIREKVSVQLLDMLSNPLEEQRLPNDPSELAGLGKRKKLTDHLEDAEGEAFCKVKKPGDDASLLTSDATQPSTQHNASNRYVALLERTIVEFAQLIRSHAEEDVQLWKPSVKELLEMEQQVLAVDSEIQQQRKENAEYLARFSAVHEENLKSLRELSMQLTKAKLLNVELEHEKSLIQEKLEVATSANDAFRKQIEELMTHMNSAEAPMPGESERQYNAKILESMNVDYGEFKRLQDDNKRLQEAVSHYRNCADQVVKLQMEAESSKLKIEASEQILKDLAAENSEMKLLICNSSPGMTSTSALDDLLQTVASLRRQLGERIAAYEENYDIQKLMAPVLKDAECQTDEQVHSDTVLFTDRPQTLLMDETQSLEVTEETENETDSSIDGSFVAVHFKDNPVATAQIVYGRSELGNSGTAQEKLEKQVAKLQKFYDSHSCCKMAPSVDPNDMEAE</sequence>
<dbReference type="Proteomes" id="UP000030764">
    <property type="component" value="Unassembled WGS sequence"/>
</dbReference>
<dbReference type="EMBL" id="KL363187">
    <property type="protein sequence ID" value="KFD57713.1"/>
    <property type="molecule type" value="Genomic_DNA"/>
</dbReference>
<reference evidence="3 4" key="1">
    <citation type="journal article" date="2014" name="Nat. Genet.">
        <title>Genome and transcriptome of the porcine whipworm Trichuris suis.</title>
        <authorList>
            <person name="Jex A.R."/>
            <person name="Nejsum P."/>
            <person name="Schwarz E.M."/>
            <person name="Hu L."/>
            <person name="Young N.D."/>
            <person name="Hall R.S."/>
            <person name="Korhonen P.K."/>
            <person name="Liao S."/>
            <person name="Thamsborg S."/>
            <person name="Xia J."/>
            <person name="Xu P."/>
            <person name="Wang S."/>
            <person name="Scheerlinck J.P."/>
            <person name="Hofmann A."/>
            <person name="Sternberg P.W."/>
            <person name="Wang J."/>
            <person name="Gasser R.B."/>
        </authorList>
    </citation>
    <scope>NUCLEOTIDE SEQUENCE [LARGE SCALE GENOMIC DNA]</scope>
    <source>
        <strain evidence="3">DCEP-RM93M</strain>
    </source>
</reference>
<gene>
    <name evidence="3" type="ORF">M513_01383</name>
</gene>
<evidence type="ECO:0000313" key="4">
    <source>
        <dbReference type="Proteomes" id="UP000030764"/>
    </source>
</evidence>